<evidence type="ECO:0000256" key="1">
    <source>
        <dbReference type="SAM" id="SignalP"/>
    </source>
</evidence>
<proteinExistence type="predicted"/>
<dbReference type="SUPFAM" id="SSF51261">
    <property type="entry name" value="Duplicated hybrid motif"/>
    <property type="match status" value="1"/>
</dbReference>
<dbReference type="GO" id="GO:0004222">
    <property type="term" value="F:metalloendopeptidase activity"/>
    <property type="evidence" value="ECO:0007669"/>
    <property type="project" value="TreeGrafter"/>
</dbReference>
<organism evidence="4 5">
    <name type="scientific">Marnyiella aurantia</name>
    <dbReference type="NCBI Taxonomy" id="2758037"/>
    <lineage>
        <taxon>Bacteria</taxon>
        <taxon>Pseudomonadati</taxon>
        <taxon>Bacteroidota</taxon>
        <taxon>Flavobacteriia</taxon>
        <taxon>Flavobacteriales</taxon>
        <taxon>Weeksellaceae</taxon>
        <taxon>Marnyiella</taxon>
    </lineage>
</organism>
<reference evidence="4 5" key="1">
    <citation type="submission" date="2020-07" db="EMBL/GenBank/DDBJ databases">
        <title>Chryseobacterium sp.cx-624.</title>
        <authorList>
            <person name="Yang C."/>
        </authorList>
    </citation>
    <scope>NUCLEOTIDE SEQUENCE [LARGE SCALE GENOMIC DNA]</scope>
    <source>
        <strain evidence="4">Cx-624</strain>
        <strain evidence="5">cx-624</strain>
    </source>
</reference>
<accession>A0A7D7RKH3</accession>
<evidence type="ECO:0000313" key="5">
    <source>
        <dbReference type="Proteomes" id="UP000515349"/>
    </source>
</evidence>
<dbReference type="PANTHER" id="PTHR21666">
    <property type="entry name" value="PEPTIDASE-RELATED"/>
    <property type="match status" value="1"/>
</dbReference>
<dbReference type="InterPro" id="IPR016047">
    <property type="entry name" value="M23ase_b-sheet_dom"/>
</dbReference>
<dbReference type="AlphaFoldDB" id="A0A7D7RKH3"/>
<dbReference type="EMBL" id="JACEUX010000001">
    <property type="protein sequence ID" value="MBA5246100.1"/>
    <property type="molecule type" value="Genomic_DNA"/>
</dbReference>
<dbReference type="Proteomes" id="UP000515349">
    <property type="component" value="Chromosome"/>
</dbReference>
<protein>
    <submittedName>
        <fullName evidence="4">M23 family metallopeptidase</fullName>
    </submittedName>
</protein>
<name>A0A7D7RKH3_9FLAO</name>
<dbReference type="InterPro" id="IPR050570">
    <property type="entry name" value="Cell_wall_metabolism_enzyme"/>
</dbReference>
<dbReference type="KEGG" id="cbau:H1R16_00410"/>
<dbReference type="EMBL" id="CP059472">
    <property type="protein sequence ID" value="QMS98512.1"/>
    <property type="molecule type" value="Genomic_DNA"/>
</dbReference>
<evidence type="ECO:0000313" key="3">
    <source>
        <dbReference type="EMBL" id="MBA5246100.1"/>
    </source>
</evidence>
<keyword evidence="1" id="KW-0732">Signal</keyword>
<dbReference type="InterPro" id="IPR011055">
    <property type="entry name" value="Dup_hybrid_motif"/>
</dbReference>
<dbReference type="CDD" id="cd12797">
    <property type="entry name" value="M23_peptidase"/>
    <property type="match status" value="1"/>
</dbReference>
<gene>
    <name evidence="4" type="ORF">H1R16_00410</name>
    <name evidence="3" type="ORF">H2507_02860</name>
</gene>
<sequence length="288" mass="32675">MKNNHSSLAAQYFCPFITRILLAFLILSSITAFAQQKWDIKFYNEVKGREVEIYADNNEHMPMSAMFDFKLNNMISTLANGKSVVIPARTKKFLLAKVKVIKADLGNSFSYTNTYNFGDVTASAHDDNLIYWLPFEKGKTKLIFQGYNGKFSHQNSAALDFSLEEGEKVFTARGGTVVEVEESNNRNCPDISCARFNNYILIMHSDGTFADYSHLKQNGSIVRPGSKVERGQHIGYSGSTGFSNGPHLHFSVFNNRIDGKRSYIKTKFRTSEQDAVLLEEKKRYTKNY</sequence>
<feature type="chain" id="PRO_5044656405" evidence="1">
    <location>
        <begin position="35"/>
        <end position="288"/>
    </location>
</feature>
<dbReference type="Proteomes" id="UP000539710">
    <property type="component" value="Unassembled WGS sequence"/>
</dbReference>
<dbReference type="Gene3D" id="2.70.70.10">
    <property type="entry name" value="Glucose Permease (Domain IIA)"/>
    <property type="match status" value="1"/>
</dbReference>
<evidence type="ECO:0000259" key="2">
    <source>
        <dbReference type="Pfam" id="PF01551"/>
    </source>
</evidence>
<reference evidence="6" key="2">
    <citation type="submission" date="2020-07" db="EMBL/GenBank/DDBJ databases">
        <title>Flavobacterium sp. xlx-214.</title>
        <authorList>
            <person name="Yang C."/>
        </authorList>
    </citation>
    <scope>NUCLEOTIDE SEQUENCE [LARGE SCALE GENOMIC DNA]</scope>
    <source>
        <strain evidence="6">CX-624</strain>
    </source>
</reference>
<keyword evidence="6" id="KW-1185">Reference proteome</keyword>
<feature type="domain" description="M23ase beta-sheet core" evidence="2">
    <location>
        <begin position="157"/>
        <end position="255"/>
    </location>
</feature>
<feature type="signal peptide" evidence="1">
    <location>
        <begin position="1"/>
        <end position="34"/>
    </location>
</feature>
<evidence type="ECO:0000313" key="6">
    <source>
        <dbReference type="Proteomes" id="UP000539710"/>
    </source>
</evidence>
<reference evidence="3" key="3">
    <citation type="submission" date="2020-07" db="EMBL/GenBank/DDBJ databases">
        <authorList>
            <person name="Yang C."/>
        </authorList>
    </citation>
    <scope>NUCLEOTIDE SEQUENCE</scope>
    <source>
        <strain evidence="3">Cx-624</strain>
    </source>
</reference>
<dbReference type="RefSeq" id="WP_181886200.1">
    <property type="nucleotide sequence ID" value="NZ_CP059472.1"/>
</dbReference>
<dbReference type="Pfam" id="PF01551">
    <property type="entry name" value="Peptidase_M23"/>
    <property type="match status" value="1"/>
</dbReference>
<dbReference type="PANTHER" id="PTHR21666:SF270">
    <property type="entry name" value="MUREIN HYDROLASE ACTIVATOR ENVC"/>
    <property type="match status" value="1"/>
</dbReference>
<evidence type="ECO:0000313" key="4">
    <source>
        <dbReference type="EMBL" id="QMS98512.1"/>
    </source>
</evidence>